<proteinExistence type="predicted"/>
<dbReference type="PROSITE" id="PS50045">
    <property type="entry name" value="SIGMA54_INTERACT_4"/>
    <property type="match status" value="1"/>
</dbReference>
<evidence type="ECO:0000256" key="1">
    <source>
        <dbReference type="ARBA" id="ARBA00022741"/>
    </source>
</evidence>
<keyword evidence="3" id="KW-0805">Transcription regulation</keyword>
<dbReference type="SUPFAM" id="SSF55785">
    <property type="entry name" value="PYP-like sensor domain (PAS domain)"/>
    <property type="match status" value="1"/>
</dbReference>
<dbReference type="InterPro" id="IPR000014">
    <property type="entry name" value="PAS"/>
</dbReference>
<gene>
    <name evidence="8" type="ORF">EV210_1124</name>
</gene>
<dbReference type="InterPro" id="IPR025944">
    <property type="entry name" value="Sigma_54_int_dom_CS"/>
</dbReference>
<comment type="caution">
    <text evidence="8">The sequence shown here is derived from an EMBL/GenBank/DDBJ whole genome shotgun (WGS) entry which is preliminary data.</text>
</comment>
<dbReference type="OrthoDB" id="1672812at2"/>
<dbReference type="Pfam" id="PF00989">
    <property type="entry name" value="PAS"/>
    <property type="match status" value="1"/>
</dbReference>
<keyword evidence="2" id="KW-0067">ATP-binding</keyword>
<dbReference type="Gene3D" id="1.10.8.60">
    <property type="match status" value="1"/>
</dbReference>
<dbReference type="Gene3D" id="3.40.50.300">
    <property type="entry name" value="P-loop containing nucleotide triphosphate hydrolases"/>
    <property type="match status" value="1"/>
</dbReference>
<dbReference type="InterPro" id="IPR058031">
    <property type="entry name" value="AAA_lid_NorR"/>
</dbReference>
<dbReference type="SUPFAM" id="SSF46689">
    <property type="entry name" value="Homeodomain-like"/>
    <property type="match status" value="1"/>
</dbReference>
<evidence type="ECO:0000256" key="4">
    <source>
        <dbReference type="ARBA" id="ARBA00023125"/>
    </source>
</evidence>
<keyword evidence="4" id="KW-0238">DNA-binding</keyword>
<dbReference type="Proteomes" id="UP000295063">
    <property type="component" value="Unassembled WGS sequence"/>
</dbReference>
<dbReference type="Pfam" id="PF00158">
    <property type="entry name" value="Sigma54_activat"/>
    <property type="match status" value="1"/>
</dbReference>
<name>A0A4V2Q893_9FIRM</name>
<dbReference type="InterPro" id="IPR013767">
    <property type="entry name" value="PAS_fold"/>
</dbReference>
<dbReference type="Pfam" id="PF02954">
    <property type="entry name" value="HTH_8"/>
    <property type="match status" value="1"/>
</dbReference>
<dbReference type="GO" id="GO:0005524">
    <property type="term" value="F:ATP binding"/>
    <property type="evidence" value="ECO:0007669"/>
    <property type="project" value="UniProtKB-KW"/>
</dbReference>
<sequence>MPRPKRSSSHVSYVKHNLEQIFDNFPDTIFVTDARGNVLLSNSTTAVTLGITLDQLLRSNIGDLVKQGYYNKSYALEAAEKKCPVGGLIHTMLNFTMESKSVPVLDDEGNVIVVITTSNPKGSNQAFISAEERDSMNQRRREIEYLRSCVFSTDEVIAESMAMQKALLHAHAVAQTDSTTVLYGESGTGKEVLAKYIHKHSKRAQEAFIAVNCAAFPEHLVESELFGYEKGAFTGANAEGKVGLFEAAHNGTLFLDEIVELPLPLQSKLLRVLETGEVRRLGSHKNRKIDFRLLAATHKDLRKMTEENTFRMDLYYRLNVIPIHIPPLRERPEDIIALSLTFLERFNKKYNCSAQLDSETLEAFQKYNWPGNVRELRNVVERRVIGSLHKYDADDLTVMKAMPGAASSRLGLEFVDFSGTLKEVMKNVEKRYIQHVLEACNGRIGEAANRLGIYRTVLYRKLKGYEENKG</sequence>
<dbReference type="PANTHER" id="PTHR32071">
    <property type="entry name" value="TRANSCRIPTIONAL REGULATORY PROTEIN"/>
    <property type="match status" value="1"/>
</dbReference>
<dbReference type="EMBL" id="SLUI01000012">
    <property type="protein sequence ID" value="TCL35346.1"/>
    <property type="molecule type" value="Genomic_DNA"/>
</dbReference>
<dbReference type="CDD" id="cd00009">
    <property type="entry name" value="AAA"/>
    <property type="match status" value="1"/>
</dbReference>
<dbReference type="SUPFAM" id="SSF52540">
    <property type="entry name" value="P-loop containing nucleoside triphosphate hydrolases"/>
    <property type="match status" value="1"/>
</dbReference>
<dbReference type="PANTHER" id="PTHR32071:SF121">
    <property type="entry name" value="SIGMA L-DEPENDENT TRANSCRIPTIONAL REGULATOR YQIR-RELATED"/>
    <property type="match status" value="1"/>
</dbReference>
<dbReference type="InterPro" id="IPR002078">
    <property type="entry name" value="Sigma_54_int"/>
</dbReference>
<dbReference type="InterPro" id="IPR027417">
    <property type="entry name" value="P-loop_NTPase"/>
</dbReference>
<dbReference type="InterPro" id="IPR003593">
    <property type="entry name" value="AAA+_ATPase"/>
</dbReference>
<keyword evidence="5" id="KW-0804">Transcription</keyword>
<accession>A0A4V2Q893</accession>
<dbReference type="InterPro" id="IPR002197">
    <property type="entry name" value="HTH_Fis"/>
</dbReference>
<dbReference type="InterPro" id="IPR035965">
    <property type="entry name" value="PAS-like_dom_sf"/>
</dbReference>
<keyword evidence="9" id="KW-1185">Reference proteome</keyword>
<protein>
    <submittedName>
        <fullName evidence="8">Transcriptional regulator with PAS, ATPase and Fis domain</fullName>
    </submittedName>
</protein>
<evidence type="ECO:0000259" key="6">
    <source>
        <dbReference type="PROSITE" id="PS50045"/>
    </source>
</evidence>
<dbReference type="AlphaFoldDB" id="A0A4V2Q893"/>
<dbReference type="SMART" id="SM00382">
    <property type="entry name" value="AAA"/>
    <property type="match status" value="1"/>
</dbReference>
<dbReference type="InterPro" id="IPR025943">
    <property type="entry name" value="Sigma_54_int_dom_ATP-bd_2"/>
</dbReference>
<dbReference type="PROSITE" id="PS00688">
    <property type="entry name" value="SIGMA54_INTERACT_3"/>
    <property type="match status" value="1"/>
</dbReference>
<feature type="domain" description="Sigma-54 factor interaction" evidence="6">
    <location>
        <begin position="156"/>
        <end position="385"/>
    </location>
</feature>
<dbReference type="GO" id="GO:0043565">
    <property type="term" value="F:sequence-specific DNA binding"/>
    <property type="evidence" value="ECO:0007669"/>
    <property type="project" value="InterPro"/>
</dbReference>
<keyword evidence="1" id="KW-0547">Nucleotide-binding</keyword>
<reference evidence="8 9" key="1">
    <citation type="submission" date="2019-03" db="EMBL/GenBank/DDBJ databases">
        <title>Genomic Encyclopedia of Type Strains, Phase IV (KMG-IV): sequencing the most valuable type-strain genomes for metagenomic binning, comparative biology and taxonomic classification.</title>
        <authorList>
            <person name="Goeker M."/>
        </authorList>
    </citation>
    <scope>NUCLEOTIDE SEQUENCE [LARGE SCALE GENOMIC DNA]</scope>
    <source>
        <strain evidence="8 9">DSM 15969</strain>
    </source>
</reference>
<dbReference type="FunFam" id="3.40.50.300:FF:000006">
    <property type="entry name" value="DNA-binding transcriptional regulator NtrC"/>
    <property type="match status" value="1"/>
</dbReference>
<dbReference type="Gene3D" id="3.30.450.20">
    <property type="entry name" value="PAS domain"/>
    <property type="match status" value="1"/>
</dbReference>
<dbReference type="PROSITE" id="PS50112">
    <property type="entry name" value="PAS"/>
    <property type="match status" value="1"/>
</dbReference>
<evidence type="ECO:0000313" key="9">
    <source>
        <dbReference type="Proteomes" id="UP000295063"/>
    </source>
</evidence>
<dbReference type="GO" id="GO:0006355">
    <property type="term" value="P:regulation of DNA-templated transcription"/>
    <property type="evidence" value="ECO:0007669"/>
    <property type="project" value="InterPro"/>
</dbReference>
<evidence type="ECO:0000259" key="7">
    <source>
        <dbReference type="PROSITE" id="PS50112"/>
    </source>
</evidence>
<dbReference type="RefSeq" id="WP_132082452.1">
    <property type="nucleotide sequence ID" value="NZ_SLUI01000012.1"/>
</dbReference>
<feature type="domain" description="PAS" evidence="7">
    <location>
        <begin position="14"/>
        <end position="57"/>
    </location>
</feature>
<dbReference type="Pfam" id="PF25601">
    <property type="entry name" value="AAA_lid_14"/>
    <property type="match status" value="1"/>
</dbReference>
<evidence type="ECO:0000313" key="8">
    <source>
        <dbReference type="EMBL" id="TCL35346.1"/>
    </source>
</evidence>
<dbReference type="Gene3D" id="1.10.10.60">
    <property type="entry name" value="Homeodomain-like"/>
    <property type="match status" value="1"/>
</dbReference>
<evidence type="ECO:0000256" key="5">
    <source>
        <dbReference type="ARBA" id="ARBA00023163"/>
    </source>
</evidence>
<dbReference type="InterPro" id="IPR009057">
    <property type="entry name" value="Homeodomain-like_sf"/>
</dbReference>
<dbReference type="PROSITE" id="PS00676">
    <property type="entry name" value="SIGMA54_INTERACT_2"/>
    <property type="match status" value="1"/>
</dbReference>
<organism evidence="8 9">
    <name type="scientific">Anaerospora hongkongensis</name>
    <dbReference type="NCBI Taxonomy" id="244830"/>
    <lineage>
        <taxon>Bacteria</taxon>
        <taxon>Bacillati</taxon>
        <taxon>Bacillota</taxon>
        <taxon>Negativicutes</taxon>
        <taxon>Selenomonadales</taxon>
        <taxon>Sporomusaceae</taxon>
        <taxon>Anaerospora</taxon>
    </lineage>
</organism>
<evidence type="ECO:0000256" key="3">
    <source>
        <dbReference type="ARBA" id="ARBA00023015"/>
    </source>
</evidence>
<dbReference type="SMART" id="SM00091">
    <property type="entry name" value="PAS"/>
    <property type="match status" value="1"/>
</dbReference>
<evidence type="ECO:0000256" key="2">
    <source>
        <dbReference type="ARBA" id="ARBA00022840"/>
    </source>
</evidence>